<dbReference type="AlphaFoldDB" id="A0A367P8V8"/>
<dbReference type="Proteomes" id="UP000253501">
    <property type="component" value="Unassembled WGS sequence"/>
</dbReference>
<protein>
    <submittedName>
        <fullName evidence="1">Uncharacterized protein</fullName>
    </submittedName>
</protein>
<proteinExistence type="predicted"/>
<gene>
    <name evidence="1" type="ORF">DDK22_32780</name>
</gene>
<accession>A0A367P8V8</accession>
<comment type="caution">
    <text evidence="1">The sequence shown here is derived from an EMBL/GenBank/DDBJ whole genome shotgun (WGS) entry which is preliminary data.</text>
</comment>
<name>A0A367P8V8_CUPNE</name>
<evidence type="ECO:0000313" key="1">
    <source>
        <dbReference type="EMBL" id="RCJ04282.1"/>
    </source>
</evidence>
<evidence type="ECO:0000313" key="2">
    <source>
        <dbReference type="Proteomes" id="UP000253501"/>
    </source>
</evidence>
<dbReference type="EMBL" id="QDHA01000103">
    <property type="protein sequence ID" value="RCJ04282.1"/>
    <property type="molecule type" value="Genomic_DNA"/>
</dbReference>
<organism evidence="1 2">
    <name type="scientific">Cupriavidus necator</name>
    <name type="common">Alcaligenes eutrophus</name>
    <name type="synonym">Ralstonia eutropha</name>
    <dbReference type="NCBI Taxonomy" id="106590"/>
    <lineage>
        <taxon>Bacteria</taxon>
        <taxon>Pseudomonadati</taxon>
        <taxon>Pseudomonadota</taxon>
        <taxon>Betaproteobacteria</taxon>
        <taxon>Burkholderiales</taxon>
        <taxon>Burkholderiaceae</taxon>
        <taxon>Cupriavidus</taxon>
    </lineage>
</organism>
<reference evidence="1 2" key="1">
    <citation type="submission" date="2018-04" db="EMBL/GenBank/DDBJ databases">
        <title>Cupriavidus necator CR12 genome sequencing and assembly.</title>
        <authorList>
            <person name="Ben Fekih I."/>
            <person name="Mazhar H.S."/>
            <person name="Bello S.K."/>
            <person name="Rensing C."/>
        </authorList>
    </citation>
    <scope>NUCLEOTIDE SEQUENCE [LARGE SCALE GENOMIC DNA]</scope>
    <source>
        <strain evidence="1 2">CR12</strain>
    </source>
</reference>
<sequence>MGSKMTEPDLTLYRIVDEVLYYLWDPIGIANSAGPRDEYRMYVPKVFELVKMADGPTLSAYLLSVERDRMGLAGHSASAHQIAELLLAWRVRIFEASSS</sequence>